<dbReference type="EnsemblMetazoa" id="XM_019913155.1">
    <property type="protein sequence ID" value="XP_019768714.1"/>
    <property type="gene ID" value="LOC109543438"/>
</dbReference>
<evidence type="ECO:0000313" key="9">
    <source>
        <dbReference type="EMBL" id="ERL91094.1"/>
    </source>
</evidence>
<keyword evidence="4" id="KW-0496">Mitochondrion</keyword>
<dbReference type="EMBL" id="BT128660">
    <property type="protein sequence ID" value="AEE63617.1"/>
    <property type="molecule type" value="mRNA"/>
</dbReference>
<protein>
    <recommendedName>
        <fullName evidence="13">Transmembrane protein 126A</fullName>
    </recommendedName>
</protein>
<name>J3JZH8_DENPD</name>
<dbReference type="PANTHER" id="PTHR16296">
    <property type="entry name" value="UNCHARACTERIZED HYPOTHALAMUS PROTEIN HT007"/>
    <property type="match status" value="1"/>
</dbReference>
<evidence type="ECO:0008006" key="13">
    <source>
        <dbReference type="Google" id="ProtNLM"/>
    </source>
</evidence>
<evidence type="ECO:0000313" key="8">
    <source>
        <dbReference type="EMBL" id="ENN72120.1"/>
    </source>
</evidence>
<keyword evidence="2 6" id="KW-0812">Transmembrane</keyword>
<keyword evidence="11" id="KW-1185">Reference proteome</keyword>
<evidence type="ECO:0000313" key="7">
    <source>
        <dbReference type="EMBL" id="AEE63617.1"/>
    </source>
</evidence>
<dbReference type="GO" id="GO:0032981">
    <property type="term" value="P:mitochondrial respiratory chain complex I assembly"/>
    <property type="evidence" value="ECO:0007669"/>
    <property type="project" value="TreeGrafter"/>
</dbReference>
<feature type="transmembrane region" description="Helical" evidence="6">
    <location>
        <begin position="43"/>
        <end position="63"/>
    </location>
</feature>
<reference evidence="10" key="3">
    <citation type="submission" date="2024-08" db="UniProtKB">
        <authorList>
            <consortium name="EnsemblMetazoa"/>
        </authorList>
    </citation>
    <scope>IDENTIFICATION</scope>
</reference>
<dbReference type="GO" id="GO:0031966">
    <property type="term" value="C:mitochondrial membrane"/>
    <property type="evidence" value="ECO:0007669"/>
    <property type="project" value="UniProtKB-SubCell"/>
</dbReference>
<dbReference type="HOGENOM" id="CLU_101135_0_0_1"/>
<sequence length="212" mass="23678">MTALMKASVRDIPENAVILSETEALKFQMDIVKTWKKPSEVFAIRYGSYALGLSTLLSSVFLNNHFRRKFMLGHYGAFSTYIPVCILPAAVSLVLHTEMILRKTLLMNASDCPVCLQVKSAALQSSLGLIYPLMAAPIGGAALAVRYATYNIPLIQEKPKEVLETFNKMMRKIKTKTIYIFLWQALLGATVAYFETNEIIGIHEKLSAPNRD</sequence>
<dbReference type="Proteomes" id="UP000019118">
    <property type="component" value="Unassembled WGS sequence"/>
</dbReference>
<dbReference type="EMBL" id="KB741239">
    <property type="protein sequence ID" value="ENN72120.1"/>
    <property type="molecule type" value="Genomic_DNA"/>
</dbReference>
<evidence type="ECO:0000256" key="4">
    <source>
        <dbReference type="ARBA" id="ARBA00023128"/>
    </source>
</evidence>
<gene>
    <name evidence="10" type="primary">109543438</name>
    <name evidence="9" type="ORF">D910_08436</name>
    <name evidence="8" type="ORF">YQE_11179</name>
</gene>
<accession>J3JZH8</accession>
<evidence type="ECO:0000313" key="12">
    <source>
        <dbReference type="Proteomes" id="UP000030742"/>
    </source>
</evidence>
<evidence type="ECO:0000256" key="1">
    <source>
        <dbReference type="ARBA" id="ARBA00004225"/>
    </source>
</evidence>
<dbReference type="KEGG" id="dpa:109543438"/>
<evidence type="ECO:0000313" key="11">
    <source>
        <dbReference type="Proteomes" id="UP000019118"/>
    </source>
</evidence>
<dbReference type="Proteomes" id="UP000030742">
    <property type="component" value="Unassembled WGS sequence"/>
</dbReference>
<dbReference type="STRING" id="77166.J3JZH8"/>
<keyword evidence="5 6" id="KW-0472">Membrane</keyword>
<dbReference type="InterPro" id="IPR009801">
    <property type="entry name" value="TMEM126"/>
</dbReference>
<evidence type="ECO:0000313" key="10">
    <source>
        <dbReference type="EnsemblMetazoa" id="XP_019768714.1"/>
    </source>
</evidence>
<dbReference type="Pfam" id="PF07114">
    <property type="entry name" value="TMEM126"/>
    <property type="match status" value="1"/>
</dbReference>
<comment type="subcellular location">
    <subcellularLocation>
        <location evidence="1">Mitochondrion membrane</location>
        <topology evidence="1">Multi-pass membrane protein</topology>
    </subcellularLocation>
</comment>
<reference evidence="7" key="1">
    <citation type="journal article" date="2012" name="Insect Biochem. Mol. Biol.">
        <title>Transcriptome and full-length cDNA resources for the mountain pine beetle, Dendroctonus ponderosae Hopkins, a major insect pest of pine forests.</title>
        <authorList>
            <person name="Keeling C.I."/>
            <person name="Henderson H."/>
            <person name="Li M."/>
            <person name="Yuen M."/>
            <person name="Clark E.L."/>
            <person name="Fraser J.D."/>
            <person name="Huber D.P."/>
            <person name="Liao N.Y."/>
            <person name="Roderick Docking T."/>
            <person name="Birol I."/>
            <person name="Chan S.K."/>
            <person name="Taylor G.A."/>
            <person name="Palmquist D."/>
            <person name="Jones S.J."/>
            <person name="Bohlmann J."/>
        </authorList>
    </citation>
    <scope>NUCLEOTIDE SEQUENCE</scope>
    <source>
        <tissue evidence="7">Antennae</tissue>
    </source>
</reference>
<evidence type="ECO:0000256" key="5">
    <source>
        <dbReference type="ARBA" id="ARBA00023136"/>
    </source>
</evidence>
<keyword evidence="3 6" id="KW-1133">Transmembrane helix</keyword>
<evidence type="ECO:0000256" key="3">
    <source>
        <dbReference type="ARBA" id="ARBA00022989"/>
    </source>
</evidence>
<evidence type="ECO:0000256" key="2">
    <source>
        <dbReference type="ARBA" id="ARBA00022692"/>
    </source>
</evidence>
<feature type="transmembrane region" description="Helical" evidence="6">
    <location>
        <begin position="177"/>
        <end position="194"/>
    </location>
</feature>
<organism evidence="7">
    <name type="scientific">Dendroctonus ponderosae</name>
    <name type="common">Mountain pine beetle</name>
    <dbReference type="NCBI Taxonomy" id="77166"/>
    <lineage>
        <taxon>Eukaryota</taxon>
        <taxon>Metazoa</taxon>
        <taxon>Ecdysozoa</taxon>
        <taxon>Arthropoda</taxon>
        <taxon>Hexapoda</taxon>
        <taxon>Insecta</taxon>
        <taxon>Pterygota</taxon>
        <taxon>Neoptera</taxon>
        <taxon>Endopterygota</taxon>
        <taxon>Coleoptera</taxon>
        <taxon>Polyphaga</taxon>
        <taxon>Cucujiformia</taxon>
        <taxon>Curculionidae</taxon>
        <taxon>Scolytinae</taxon>
        <taxon>Dendroctonus</taxon>
    </lineage>
</organism>
<reference evidence="11 12" key="2">
    <citation type="journal article" date="2013" name="Genome Biol.">
        <title>Draft genome of the mountain pine beetle, Dendroctonus ponderosae Hopkins, a major forest pest.</title>
        <authorList>
            <person name="Keeling C.I."/>
            <person name="Yuen M.M."/>
            <person name="Liao N.Y."/>
            <person name="Docking T.R."/>
            <person name="Chan S.K."/>
            <person name="Taylor G.A."/>
            <person name="Palmquist D.L."/>
            <person name="Jackman S.D."/>
            <person name="Nguyen A."/>
            <person name="Li M."/>
            <person name="Henderson H."/>
            <person name="Janes J.K."/>
            <person name="Zhao Y."/>
            <person name="Pandoh P."/>
            <person name="Moore R."/>
            <person name="Sperling F.A."/>
            <person name="Huber D.P."/>
            <person name="Birol I."/>
            <person name="Jones S.J."/>
            <person name="Bohlmann J."/>
        </authorList>
    </citation>
    <scope>NUCLEOTIDE SEQUENCE</scope>
</reference>
<dbReference type="EMBL" id="KB632275">
    <property type="protein sequence ID" value="ERL91094.1"/>
    <property type="molecule type" value="Genomic_DNA"/>
</dbReference>
<dbReference type="AlphaFoldDB" id="J3JZH8"/>
<feature type="transmembrane region" description="Helical" evidence="6">
    <location>
        <begin position="75"/>
        <end position="95"/>
    </location>
</feature>
<proteinExistence type="evidence at transcript level"/>
<dbReference type="OrthoDB" id="6234762at2759"/>
<dbReference type="OMA" id="FATRHFT"/>
<evidence type="ECO:0000256" key="6">
    <source>
        <dbReference type="SAM" id="Phobius"/>
    </source>
</evidence>
<dbReference type="PANTHER" id="PTHR16296:SF2">
    <property type="entry name" value="TRANSMEMBRANE PROTEIN 126A"/>
    <property type="match status" value="1"/>
</dbReference>
<feature type="transmembrane region" description="Helical" evidence="6">
    <location>
        <begin position="129"/>
        <end position="148"/>
    </location>
</feature>